<feature type="domain" description="Tyrosine-protein phosphatase" evidence="7">
    <location>
        <begin position="72"/>
        <end position="214"/>
    </location>
</feature>
<dbReference type="PROSITE" id="PS50054">
    <property type="entry name" value="TYR_PHOSPHATASE_DUAL"/>
    <property type="match status" value="1"/>
</dbReference>
<dbReference type="InterPro" id="IPR016130">
    <property type="entry name" value="Tyr_Pase_AS"/>
</dbReference>
<feature type="domain" description="Tyrosine specific protein phosphatases" evidence="8">
    <location>
        <begin position="135"/>
        <end position="195"/>
    </location>
</feature>
<keyword evidence="6" id="KW-1133">Transmembrane helix</keyword>
<evidence type="ECO:0000256" key="6">
    <source>
        <dbReference type="SAM" id="Phobius"/>
    </source>
</evidence>
<accession>A0A1X2HWL7</accession>
<dbReference type="SMART" id="SM00195">
    <property type="entry name" value="DSPc"/>
    <property type="match status" value="1"/>
</dbReference>
<dbReference type="EC" id="3.1.3.48" evidence="2"/>
<dbReference type="Pfam" id="PF00782">
    <property type="entry name" value="DSPc"/>
    <property type="match status" value="1"/>
</dbReference>
<feature type="region of interest" description="Disordered" evidence="5">
    <location>
        <begin position="259"/>
        <end position="282"/>
    </location>
</feature>
<feature type="transmembrane region" description="Helical" evidence="6">
    <location>
        <begin position="311"/>
        <end position="329"/>
    </location>
</feature>
<evidence type="ECO:0000256" key="1">
    <source>
        <dbReference type="ARBA" id="ARBA00008601"/>
    </source>
</evidence>
<dbReference type="InterPro" id="IPR029021">
    <property type="entry name" value="Prot-tyrosine_phosphatase-like"/>
</dbReference>
<feature type="compositionally biased region" description="Polar residues" evidence="5">
    <location>
        <begin position="22"/>
        <end position="46"/>
    </location>
</feature>
<dbReference type="Gene3D" id="3.90.190.10">
    <property type="entry name" value="Protein tyrosine phosphatase superfamily"/>
    <property type="match status" value="1"/>
</dbReference>
<dbReference type="SMART" id="SM00404">
    <property type="entry name" value="PTPc_motif"/>
    <property type="match status" value="1"/>
</dbReference>
<reference evidence="9 10" key="1">
    <citation type="submission" date="2016-07" db="EMBL/GenBank/DDBJ databases">
        <title>Pervasive Adenine N6-methylation of Active Genes in Fungi.</title>
        <authorList>
            <consortium name="DOE Joint Genome Institute"/>
            <person name="Mondo S.J."/>
            <person name="Dannebaum R.O."/>
            <person name="Kuo R.C."/>
            <person name="Labutti K."/>
            <person name="Haridas S."/>
            <person name="Kuo A."/>
            <person name="Salamov A."/>
            <person name="Ahrendt S.R."/>
            <person name="Lipzen A."/>
            <person name="Sullivan W."/>
            <person name="Andreopoulos W.B."/>
            <person name="Clum A."/>
            <person name="Lindquist E."/>
            <person name="Daum C."/>
            <person name="Ramamoorthy G.K."/>
            <person name="Gryganskyi A."/>
            <person name="Culley D."/>
            <person name="Magnuson J.K."/>
            <person name="James T.Y."/>
            <person name="O'Malley M.A."/>
            <person name="Stajich J.E."/>
            <person name="Spatafora J.W."/>
            <person name="Visel A."/>
            <person name="Grigoriev I.V."/>
        </authorList>
    </citation>
    <scope>NUCLEOTIDE SEQUENCE [LARGE SCALE GENOMIC DNA]</scope>
    <source>
        <strain evidence="9 10">NRRL 2496</strain>
    </source>
</reference>
<name>A0A1X2HWL7_SYNRA</name>
<dbReference type="STRING" id="13706.A0A1X2HWL7"/>
<dbReference type="PANTHER" id="PTHR10159:SF519">
    <property type="entry name" value="DUAL SPECIFICITY PROTEIN PHOSPHATASE MPK3"/>
    <property type="match status" value="1"/>
</dbReference>
<organism evidence="9 10">
    <name type="scientific">Syncephalastrum racemosum</name>
    <name type="common">Filamentous fungus</name>
    <dbReference type="NCBI Taxonomy" id="13706"/>
    <lineage>
        <taxon>Eukaryota</taxon>
        <taxon>Fungi</taxon>
        <taxon>Fungi incertae sedis</taxon>
        <taxon>Mucoromycota</taxon>
        <taxon>Mucoromycotina</taxon>
        <taxon>Mucoromycetes</taxon>
        <taxon>Mucorales</taxon>
        <taxon>Syncephalastraceae</taxon>
        <taxon>Syncephalastrum</taxon>
    </lineage>
</organism>
<keyword evidence="4" id="KW-0904">Protein phosphatase</keyword>
<comment type="similarity">
    <text evidence="1">Belongs to the protein-tyrosine phosphatase family. Non-receptor class dual specificity subfamily.</text>
</comment>
<evidence type="ECO:0000259" key="7">
    <source>
        <dbReference type="PROSITE" id="PS50054"/>
    </source>
</evidence>
<dbReference type="AlphaFoldDB" id="A0A1X2HWL7"/>
<keyword evidence="6" id="KW-0472">Membrane</keyword>
<keyword evidence="6" id="KW-0812">Transmembrane</keyword>
<feature type="region of interest" description="Disordered" evidence="5">
    <location>
        <begin position="1"/>
        <end position="68"/>
    </location>
</feature>
<dbReference type="GO" id="GO:0043409">
    <property type="term" value="P:negative regulation of MAPK cascade"/>
    <property type="evidence" value="ECO:0007669"/>
    <property type="project" value="TreeGrafter"/>
</dbReference>
<dbReference type="InterPro" id="IPR003595">
    <property type="entry name" value="Tyr_Pase_cat"/>
</dbReference>
<protein>
    <recommendedName>
        <fullName evidence="2">protein-tyrosine-phosphatase</fullName>
        <ecNumber evidence="2">3.1.3.48</ecNumber>
    </recommendedName>
</protein>
<gene>
    <name evidence="9" type="ORF">BCR43DRAFT_484202</name>
</gene>
<dbReference type="OMA" id="REARCME"/>
<evidence type="ECO:0000256" key="4">
    <source>
        <dbReference type="ARBA" id="ARBA00022912"/>
    </source>
</evidence>
<evidence type="ECO:0000313" key="9">
    <source>
        <dbReference type="EMBL" id="ORZ03937.1"/>
    </source>
</evidence>
<dbReference type="InterPro" id="IPR000387">
    <property type="entry name" value="Tyr_Pase_dom"/>
</dbReference>
<dbReference type="GO" id="GO:0008330">
    <property type="term" value="F:protein tyrosine/threonine phosphatase activity"/>
    <property type="evidence" value="ECO:0007669"/>
    <property type="project" value="TreeGrafter"/>
</dbReference>
<dbReference type="EMBL" id="MCGN01000001">
    <property type="protein sequence ID" value="ORZ03937.1"/>
    <property type="molecule type" value="Genomic_DNA"/>
</dbReference>
<evidence type="ECO:0000256" key="5">
    <source>
        <dbReference type="SAM" id="MobiDB-lite"/>
    </source>
</evidence>
<sequence>MKRNHKNLSLNLHGSSKHNDSLPATTAYQTKTTQSHSNESQNTTTHRTAHANPHNQQPPHPTPPAQRLYQHGPAEILPYLFLGACHTVEKTMLASLGIACILNVAHEIEPPSTLHTSTLYYHLRWTHTQPNLGRREFHRAIRVLRDNISQKKKVLVHCQSGIERSAALVIAYIVSFTKKSVEEAVDYVRARAPGIRPNLALMYQLSEFEALMHNNNRTQTRRLSLSSAHHAPQFLHVPHNHTTATHVLAQQVQHKEIERRPRATSCAYQHSRTKKPASPSCIPSPGTPLVPLRLPPSPSSHSTTVAFSEPALLLVCVCLAALAIVYFTAVQPDLGAQTTVRLSTNHHPPKQLVSPCTCSTTPAVMLS</sequence>
<dbReference type="CDD" id="cd14498">
    <property type="entry name" value="DSP"/>
    <property type="match status" value="1"/>
</dbReference>
<dbReference type="InterPro" id="IPR020422">
    <property type="entry name" value="TYR_PHOSPHATASE_DUAL_dom"/>
</dbReference>
<evidence type="ECO:0000256" key="2">
    <source>
        <dbReference type="ARBA" id="ARBA00013064"/>
    </source>
</evidence>
<dbReference type="PANTHER" id="PTHR10159">
    <property type="entry name" value="DUAL SPECIFICITY PROTEIN PHOSPHATASE"/>
    <property type="match status" value="1"/>
</dbReference>
<dbReference type="GO" id="GO:0033550">
    <property type="term" value="F:MAP kinase tyrosine phosphatase activity"/>
    <property type="evidence" value="ECO:0007669"/>
    <property type="project" value="TreeGrafter"/>
</dbReference>
<proteinExistence type="inferred from homology"/>
<comment type="caution">
    <text evidence="9">The sequence shown here is derived from an EMBL/GenBank/DDBJ whole genome shotgun (WGS) entry which is preliminary data.</text>
</comment>
<keyword evidence="3" id="KW-0378">Hydrolase</keyword>
<evidence type="ECO:0000256" key="3">
    <source>
        <dbReference type="ARBA" id="ARBA00022801"/>
    </source>
</evidence>
<dbReference type="InParanoid" id="A0A1X2HWL7"/>
<dbReference type="SUPFAM" id="SSF52799">
    <property type="entry name" value="(Phosphotyrosine protein) phosphatases II"/>
    <property type="match status" value="1"/>
</dbReference>
<dbReference type="GO" id="GO:0017017">
    <property type="term" value="F:MAP kinase tyrosine/serine/threonine phosphatase activity"/>
    <property type="evidence" value="ECO:0007669"/>
    <property type="project" value="TreeGrafter"/>
</dbReference>
<dbReference type="InterPro" id="IPR000340">
    <property type="entry name" value="Dual-sp_phosphatase_cat-dom"/>
</dbReference>
<keyword evidence="10" id="KW-1185">Reference proteome</keyword>
<dbReference type="GO" id="GO:0005737">
    <property type="term" value="C:cytoplasm"/>
    <property type="evidence" value="ECO:0007669"/>
    <property type="project" value="TreeGrafter"/>
</dbReference>
<dbReference type="PROSITE" id="PS50056">
    <property type="entry name" value="TYR_PHOSPHATASE_2"/>
    <property type="match status" value="1"/>
</dbReference>
<evidence type="ECO:0000259" key="8">
    <source>
        <dbReference type="PROSITE" id="PS50056"/>
    </source>
</evidence>
<dbReference type="PROSITE" id="PS00383">
    <property type="entry name" value="TYR_PHOSPHATASE_1"/>
    <property type="match status" value="1"/>
</dbReference>
<dbReference type="Proteomes" id="UP000242180">
    <property type="component" value="Unassembled WGS sequence"/>
</dbReference>
<dbReference type="OrthoDB" id="2017893at2759"/>
<evidence type="ECO:0000313" key="10">
    <source>
        <dbReference type="Proteomes" id="UP000242180"/>
    </source>
</evidence>